<dbReference type="InterPro" id="IPR011990">
    <property type="entry name" value="TPR-like_helical_dom_sf"/>
</dbReference>
<dbReference type="Pfam" id="PF14559">
    <property type="entry name" value="TPR_19"/>
    <property type="match status" value="1"/>
</dbReference>
<dbReference type="VEuPathDB" id="TriTrypDB:LpyrH10_01_6430"/>
<dbReference type="OMA" id="PYVWFLL"/>
<dbReference type="InterPro" id="IPR019734">
    <property type="entry name" value="TPR_rpt"/>
</dbReference>
<evidence type="ECO:0000256" key="1">
    <source>
        <dbReference type="ARBA" id="ARBA00022737"/>
    </source>
</evidence>
<accession>A0A0N0E0I6</accession>
<reference evidence="5 6" key="1">
    <citation type="submission" date="2015-07" db="EMBL/GenBank/DDBJ databases">
        <title>High-quality genome of monoxenous trypanosomatid Leptomonas pyrrhocoris.</title>
        <authorList>
            <person name="Flegontov P."/>
            <person name="Butenko A."/>
            <person name="Firsov S."/>
            <person name="Vlcek C."/>
            <person name="Logacheva M.D."/>
            <person name="Field M."/>
            <person name="Filatov D."/>
            <person name="Flegontova O."/>
            <person name="Gerasimov E."/>
            <person name="Jackson A.P."/>
            <person name="Kelly S."/>
            <person name="Opperdoes F."/>
            <person name="O'Reilly A."/>
            <person name="Votypka J."/>
            <person name="Yurchenko V."/>
            <person name="Lukes J."/>
        </authorList>
    </citation>
    <scope>NUCLEOTIDE SEQUENCE [LARGE SCALE GENOMIC DNA]</scope>
    <source>
        <strain evidence="5">H10</strain>
    </source>
</reference>
<keyword evidence="6" id="KW-1185">Reference proteome</keyword>
<dbReference type="PANTHER" id="PTHR44943:SF4">
    <property type="entry name" value="TPR REPEAT-CONTAINING PROTEIN MJ0798"/>
    <property type="match status" value="1"/>
</dbReference>
<sequence>MDTNTLLALAQSAVDLGNVKAACEFFEVALAQSPNNDEVLEAYAEIMIHYAQDPARAQQMLRHAIEINPNQGYVKYLNLAQLCEAAEALKCYEKAYEIASLMLHGCRKKKMKKTLQETMATMCCAVAELYLTDLCFNDDAEQQCEQAVTRALELNSEIVEPHQLRASLRLSQCRPEEALEALRIAVDLTHRLGEEHQPTYESKIELARLLMQVEPAEAFSFLLEVLQYGDNNPYVWFLLGECARMRGRYIDAARLLRRARVMLVVSGGDATSLAEVDAAISVLVQEMGGPAAVAQVADIDHPNPLELLQPEDDGAAMEATGEHDEAAEEDLAEPEWESCDEDEA</sequence>
<organism evidence="5 6">
    <name type="scientific">Leptomonas pyrrhocoris</name>
    <name type="common">Firebug parasite</name>
    <dbReference type="NCBI Taxonomy" id="157538"/>
    <lineage>
        <taxon>Eukaryota</taxon>
        <taxon>Discoba</taxon>
        <taxon>Euglenozoa</taxon>
        <taxon>Kinetoplastea</taxon>
        <taxon>Metakinetoplastina</taxon>
        <taxon>Trypanosomatida</taxon>
        <taxon>Trypanosomatidae</taxon>
        <taxon>Leishmaniinae</taxon>
        <taxon>Leptomonas</taxon>
    </lineage>
</organism>
<keyword evidence="2 3" id="KW-0802">TPR repeat</keyword>
<dbReference type="PANTHER" id="PTHR44943">
    <property type="entry name" value="CELLULOSE SYNTHASE OPERON PROTEIN C"/>
    <property type="match status" value="1"/>
</dbReference>
<dbReference type="EMBL" id="LGTL01000001">
    <property type="protein sequence ID" value="KPA86495.1"/>
    <property type="molecule type" value="Genomic_DNA"/>
</dbReference>
<dbReference type="AlphaFoldDB" id="A0A0N0E0I6"/>
<dbReference type="OrthoDB" id="1914839at2759"/>
<evidence type="ECO:0000313" key="6">
    <source>
        <dbReference type="Proteomes" id="UP000037923"/>
    </source>
</evidence>
<protein>
    <submittedName>
        <fullName evidence="5">Uncharacterized protein</fullName>
    </submittedName>
</protein>
<dbReference type="Proteomes" id="UP000037923">
    <property type="component" value="Unassembled WGS sequence"/>
</dbReference>
<gene>
    <name evidence="5" type="ORF">ABB37_00643</name>
</gene>
<evidence type="ECO:0000256" key="2">
    <source>
        <dbReference type="ARBA" id="ARBA00022803"/>
    </source>
</evidence>
<name>A0A0N0E0I6_LEPPY</name>
<keyword evidence="1" id="KW-0677">Repeat</keyword>
<comment type="caution">
    <text evidence="5">The sequence shown here is derived from an EMBL/GenBank/DDBJ whole genome shotgun (WGS) entry which is preliminary data.</text>
</comment>
<dbReference type="SUPFAM" id="SSF81901">
    <property type="entry name" value="HCP-like"/>
    <property type="match status" value="1"/>
</dbReference>
<dbReference type="SMART" id="SM00028">
    <property type="entry name" value="TPR"/>
    <property type="match status" value="3"/>
</dbReference>
<evidence type="ECO:0000313" key="5">
    <source>
        <dbReference type="EMBL" id="KPA86495.1"/>
    </source>
</evidence>
<evidence type="ECO:0000256" key="4">
    <source>
        <dbReference type="SAM" id="MobiDB-lite"/>
    </source>
</evidence>
<proteinExistence type="predicted"/>
<evidence type="ECO:0000256" key="3">
    <source>
        <dbReference type="PROSITE-ProRule" id="PRU00339"/>
    </source>
</evidence>
<feature type="compositionally biased region" description="Acidic residues" evidence="4">
    <location>
        <begin position="325"/>
        <end position="344"/>
    </location>
</feature>
<dbReference type="CDD" id="cd24142">
    <property type="entry name" value="ACL4-like"/>
    <property type="match status" value="1"/>
</dbReference>
<dbReference type="GeneID" id="26900940"/>
<feature type="repeat" description="TPR" evidence="3">
    <location>
        <begin position="3"/>
        <end position="36"/>
    </location>
</feature>
<feature type="region of interest" description="Disordered" evidence="4">
    <location>
        <begin position="303"/>
        <end position="344"/>
    </location>
</feature>
<dbReference type="RefSeq" id="XP_015664934.1">
    <property type="nucleotide sequence ID" value="XM_015796926.1"/>
</dbReference>
<dbReference type="InterPro" id="IPR051685">
    <property type="entry name" value="Ycf3/AcsC/BcsC/TPR_MFPF"/>
</dbReference>
<dbReference type="PROSITE" id="PS50005">
    <property type="entry name" value="TPR"/>
    <property type="match status" value="1"/>
</dbReference>
<dbReference type="Gene3D" id="1.25.40.10">
    <property type="entry name" value="Tetratricopeptide repeat domain"/>
    <property type="match status" value="2"/>
</dbReference>